<evidence type="ECO:0000313" key="3">
    <source>
        <dbReference type="EMBL" id="VDK57601.1"/>
    </source>
</evidence>
<feature type="domain" description="Tyrosinase copper-binding" evidence="2">
    <location>
        <begin position="72"/>
        <end position="83"/>
    </location>
</feature>
<dbReference type="EMBL" id="UYRT01018298">
    <property type="protein sequence ID" value="VDK57601.1"/>
    <property type="molecule type" value="Genomic_DNA"/>
</dbReference>
<gene>
    <name evidence="3" type="ORF">GPUH_LOCUS7209</name>
</gene>
<dbReference type="InterPro" id="IPR008922">
    <property type="entry name" value="Di-copper_centre_dom_sf"/>
</dbReference>
<proteinExistence type="predicted"/>
<dbReference type="PANTHER" id="PTHR11474:SF21">
    <property type="entry name" value="SHKT DOMAIN-CONTAINING PROTEIN"/>
    <property type="match status" value="1"/>
</dbReference>
<dbReference type="GO" id="GO:0016491">
    <property type="term" value="F:oxidoreductase activity"/>
    <property type="evidence" value="ECO:0007669"/>
    <property type="project" value="InterPro"/>
</dbReference>
<keyword evidence="1" id="KW-0479">Metal-binding</keyword>
<evidence type="ECO:0000313" key="4">
    <source>
        <dbReference type="Proteomes" id="UP000271098"/>
    </source>
</evidence>
<evidence type="ECO:0000256" key="1">
    <source>
        <dbReference type="ARBA" id="ARBA00022723"/>
    </source>
</evidence>
<dbReference type="Gene3D" id="1.10.1280.10">
    <property type="entry name" value="Di-copper center containing domain from catechol oxidase"/>
    <property type="match status" value="1"/>
</dbReference>
<dbReference type="OrthoDB" id="6132182at2759"/>
<dbReference type="SUPFAM" id="SSF48056">
    <property type="entry name" value="Di-copper centre-containing domain"/>
    <property type="match status" value="1"/>
</dbReference>
<sequence length="161" mass="18386">MIRRPGEQGRPLNEDDIHGMMQHSDVTGVLAYTAPQQGCRYRMDWTSIEYSHANALIWVGGDMFQQTSSANDPLFFLHHAFVDSIWEYWRQHRQTSGTRSKAYPPDLPECSSADHFAQSPMRPFEPLRNIDGISNDYTGGLYRYAPRPTCPSGRDEQCASE</sequence>
<evidence type="ECO:0000259" key="2">
    <source>
        <dbReference type="PROSITE" id="PS00498"/>
    </source>
</evidence>
<name>A0A3P6SVN2_9BILA</name>
<organism evidence="3 4">
    <name type="scientific">Gongylonema pulchrum</name>
    <dbReference type="NCBI Taxonomy" id="637853"/>
    <lineage>
        <taxon>Eukaryota</taxon>
        <taxon>Metazoa</taxon>
        <taxon>Ecdysozoa</taxon>
        <taxon>Nematoda</taxon>
        <taxon>Chromadorea</taxon>
        <taxon>Rhabditida</taxon>
        <taxon>Spirurina</taxon>
        <taxon>Spiruromorpha</taxon>
        <taxon>Spiruroidea</taxon>
        <taxon>Gongylonematidae</taxon>
        <taxon>Gongylonema</taxon>
    </lineage>
</organism>
<dbReference type="InterPro" id="IPR050316">
    <property type="entry name" value="Tyrosinase/Hemocyanin"/>
</dbReference>
<dbReference type="Pfam" id="PF00264">
    <property type="entry name" value="Tyrosinase"/>
    <property type="match status" value="1"/>
</dbReference>
<dbReference type="PRINTS" id="PR00092">
    <property type="entry name" value="TYROSINASE"/>
</dbReference>
<dbReference type="InterPro" id="IPR002227">
    <property type="entry name" value="Tyrosinase_Cu-bd"/>
</dbReference>
<dbReference type="PANTHER" id="PTHR11474">
    <property type="entry name" value="TYROSINASE FAMILY MEMBER"/>
    <property type="match status" value="1"/>
</dbReference>
<accession>A0A3P6SVN2</accession>
<protein>
    <recommendedName>
        <fullName evidence="2">Tyrosinase copper-binding domain-containing protein</fullName>
    </recommendedName>
</protein>
<reference evidence="3 4" key="1">
    <citation type="submission" date="2018-11" db="EMBL/GenBank/DDBJ databases">
        <authorList>
            <consortium name="Pathogen Informatics"/>
        </authorList>
    </citation>
    <scope>NUCLEOTIDE SEQUENCE [LARGE SCALE GENOMIC DNA]</scope>
</reference>
<keyword evidence="4" id="KW-1185">Reference proteome</keyword>
<dbReference type="AlphaFoldDB" id="A0A3P6SVN2"/>
<dbReference type="PROSITE" id="PS00498">
    <property type="entry name" value="TYROSINASE_2"/>
    <property type="match status" value="1"/>
</dbReference>
<dbReference type="Proteomes" id="UP000271098">
    <property type="component" value="Unassembled WGS sequence"/>
</dbReference>
<dbReference type="GO" id="GO:0046872">
    <property type="term" value="F:metal ion binding"/>
    <property type="evidence" value="ECO:0007669"/>
    <property type="project" value="UniProtKB-KW"/>
</dbReference>